<sequence length="216" mass="25353">MWGDKMGREFIELFNEWSDSYDDTVRGLDVEYKKVFENYDQILDYVADKVDGTVMEFGVGTGNLTKKLVERKCQVIGIEPSPLMRQKAKEKIRQVEIMDGDFLEFPKDEPIHAFVSSYAFHHLTDTEKKLAIDKYTNLLPTGGKIVFADTIFLTEDEKFDRIKLAEKEHFLNLANDLRTEFYTTIPRIKDMFEQNSFSIHFTKMNDFVWVFEAIKK</sequence>
<dbReference type="PANTHER" id="PTHR43861:SF1">
    <property type="entry name" value="TRANS-ACONITATE 2-METHYLTRANSFERASE"/>
    <property type="match status" value="1"/>
</dbReference>
<dbReference type="Pfam" id="PF13649">
    <property type="entry name" value="Methyltransf_25"/>
    <property type="match status" value="1"/>
</dbReference>
<keyword evidence="1 4" id="KW-0489">Methyltransferase</keyword>
<gene>
    <name evidence="6" type="ORF">SAMN05421676_10480</name>
</gene>
<comment type="function">
    <text evidence="4">Could be a S-adenosyl-L-methionine-dependent methyltransferase.</text>
</comment>
<evidence type="ECO:0000256" key="4">
    <source>
        <dbReference type="HAMAP-Rule" id="MF_02100"/>
    </source>
</evidence>
<evidence type="ECO:0000256" key="1">
    <source>
        <dbReference type="ARBA" id="ARBA00022603"/>
    </source>
</evidence>
<dbReference type="AlphaFoldDB" id="A0A1I0DMQ6"/>
<protein>
    <recommendedName>
        <fullName evidence="4">Uncharacterized methyltransferase SAMN05421676_10480</fullName>
        <ecNumber evidence="4">2.1.1.-</ecNumber>
    </recommendedName>
</protein>
<dbReference type="SUPFAM" id="SSF53335">
    <property type="entry name" value="S-adenosyl-L-methionine-dependent methyltransferases"/>
    <property type="match status" value="1"/>
</dbReference>
<organism evidence="6 7">
    <name type="scientific">Salinibacillus kushneri</name>
    <dbReference type="NCBI Taxonomy" id="237682"/>
    <lineage>
        <taxon>Bacteria</taxon>
        <taxon>Bacillati</taxon>
        <taxon>Bacillota</taxon>
        <taxon>Bacilli</taxon>
        <taxon>Bacillales</taxon>
        <taxon>Bacillaceae</taxon>
        <taxon>Salinibacillus</taxon>
    </lineage>
</organism>
<dbReference type="InterPro" id="IPR029063">
    <property type="entry name" value="SAM-dependent_MTases_sf"/>
</dbReference>
<dbReference type="PANTHER" id="PTHR43861">
    <property type="entry name" value="TRANS-ACONITATE 2-METHYLTRANSFERASE-RELATED"/>
    <property type="match status" value="1"/>
</dbReference>
<evidence type="ECO:0000313" key="7">
    <source>
        <dbReference type="Proteomes" id="UP000199095"/>
    </source>
</evidence>
<accession>A0A1I0DMQ6</accession>
<dbReference type="InterPro" id="IPR023553">
    <property type="entry name" value="Uncharacterised_MeTfrase_YrrT"/>
</dbReference>
<keyword evidence="7" id="KW-1185">Reference proteome</keyword>
<dbReference type="EC" id="2.1.1.-" evidence="4"/>
<dbReference type="Gene3D" id="3.40.50.150">
    <property type="entry name" value="Vaccinia Virus protein VP39"/>
    <property type="match status" value="1"/>
</dbReference>
<feature type="domain" description="Methyltransferase" evidence="5">
    <location>
        <begin position="54"/>
        <end position="143"/>
    </location>
</feature>
<comment type="similarity">
    <text evidence="4">Belongs to the methyltransferase superfamily. YrrT family.</text>
</comment>
<keyword evidence="3 4" id="KW-0949">S-adenosyl-L-methionine</keyword>
<dbReference type="STRING" id="237682.SAMN05421676_10480"/>
<reference evidence="7" key="1">
    <citation type="submission" date="2016-10" db="EMBL/GenBank/DDBJ databases">
        <authorList>
            <person name="Varghese N."/>
            <person name="Submissions S."/>
        </authorList>
    </citation>
    <scope>NUCLEOTIDE SEQUENCE [LARGE SCALE GENOMIC DNA]</scope>
    <source>
        <strain evidence="7">CGMCC 1.3566</strain>
    </source>
</reference>
<feature type="binding site" evidence="4">
    <location>
        <position position="79"/>
    </location>
    <ligand>
        <name>S-adenosyl-L-methionine</name>
        <dbReference type="ChEBI" id="CHEBI:59789"/>
    </ligand>
</feature>
<dbReference type="InterPro" id="IPR041698">
    <property type="entry name" value="Methyltransf_25"/>
</dbReference>
<dbReference type="GO" id="GO:0008757">
    <property type="term" value="F:S-adenosylmethionine-dependent methyltransferase activity"/>
    <property type="evidence" value="ECO:0007669"/>
    <property type="project" value="UniProtKB-UniRule"/>
</dbReference>
<dbReference type="GO" id="GO:0032259">
    <property type="term" value="P:methylation"/>
    <property type="evidence" value="ECO:0007669"/>
    <property type="project" value="UniProtKB-KW"/>
</dbReference>
<keyword evidence="2 4" id="KW-0808">Transferase</keyword>
<evidence type="ECO:0000256" key="2">
    <source>
        <dbReference type="ARBA" id="ARBA00022679"/>
    </source>
</evidence>
<dbReference type="HAMAP" id="MF_02100">
    <property type="entry name" value="Methyltr_YrrT"/>
    <property type="match status" value="1"/>
</dbReference>
<dbReference type="EMBL" id="FOHJ01000004">
    <property type="protein sequence ID" value="SET33620.1"/>
    <property type="molecule type" value="Genomic_DNA"/>
</dbReference>
<feature type="binding site" evidence="4">
    <location>
        <position position="101"/>
    </location>
    <ligand>
        <name>S-adenosyl-L-methionine</name>
        <dbReference type="ChEBI" id="CHEBI:59789"/>
    </ligand>
</feature>
<evidence type="ECO:0000259" key="5">
    <source>
        <dbReference type="Pfam" id="PF13649"/>
    </source>
</evidence>
<dbReference type="Proteomes" id="UP000199095">
    <property type="component" value="Unassembled WGS sequence"/>
</dbReference>
<evidence type="ECO:0000256" key="3">
    <source>
        <dbReference type="ARBA" id="ARBA00022691"/>
    </source>
</evidence>
<evidence type="ECO:0000313" key="6">
    <source>
        <dbReference type="EMBL" id="SET33620.1"/>
    </source>
</evidence>
<proteinExistence type="inferred from homology"/>
<name>A0A1I0DMQ6_9BACI</name>
<feature type="binding site" evidence="4">
    <location>
        <position position="58"/>
    </location>
    <ligand>
        <name>S-adenosyl-L-methionine</name>
        <dbReference type="ChEBI" id="CHEBI:59789"/>
    </ligand>
</feature>
<dbReference type="CDD" id="cd02440">
    <property type="entry name" value="AdoMet_MTases"/>
    <property type="match status" value="1"/>
</dbReference>